<evidence type="ECO:0000256" key="1">
    <source>
        <dbReference type="SAM" id="Phobius"/>
    </source>
</evidence>
<comment type="caution">
    <text evidence="2">The sequence shown here is derived from an EMBL/GenBank/DDBJ whole genome shotgun (WGS) entry which is preliminary data.</text>
</comment>
<feature type="transmembrane region" description="Helical" evidence="1">
    <location>
        <begin position="54"/>
        <end position="78"/>
    </location>
</feature>
<dbReference type="EMBL" id="MU154645">
    <property type="protein sequence ID" value="KAF9490290.1"/>
    <property type="molecule type" value="Genomic_DNA"/>
</dbReference>
<sequence>MPRVDAPPFVPLCPSESLCPFLLSHYRSVRICVVTSFKPSNLFALYSPPREPEFTGLLCVSLLIYAVLTGALATGSFNKSPQVGGRAK</sequence>
<evidence type="ECO:0000313" key="2">
    <source>
        <dbReference type="EMBL" id="KAF9490290.1"/>
    </source>
</evidence>
<keyword evidence="1" id="KW-0472">Membrane</keyword>
<keyword evidence="3" id="KW-1185">Reference proteome</keyword>
<evidence type="ECO:0000313" key="3">
    <source>
        <dbReference type="Proteomes" id="UP000807025"/>
    </source>
</evidence>
<dbReference type="Proteomes" id="UP000807025">
    <property type="component" value="Unassembled WGS sequence"/>
</dbReference>
<gene>
    <name evidence="2" type="ORF">BDN71DRAFT_1454492</name>
</gene>
<proteinExistence type="predicted"/>
<keyword evidence="1" id="KW-0812">Transmembrane</keyword>
<protein>
    <submittedName>
        <fullName evidence="2">Uncharacterized protein</fullName>
    </submittedName>
</protein>
<name>A0A9P5ZPD7_PLEER</name>
<organism evidence="2 3">
    <name type="scientific">Pleurotus eryngii</name>
    <name type="common">Boletus of the steppes</name>
    <dbReference type="NCBI Taxonomy" id="5323"/>
    <lineage>
        <taxon>Eukaryota</taxon>
        <taxon>Fungi</taxon>
        <taxon>Dikarya</taxon>
        <taxon>Basidiomycota</taxon>
        <taxon>Agaricomycotina</taxon>
        <taxon>Agaricomycetes</taxon>
        <taxon>Agaricomycetidae</taxon>
        <taxon>Agaricales</taxon>
        <taxon>Pleurotineae</taxon>
        <taxon>Pleurotaceae</taxon>
        <taxon>Pleurotus</taxon>
    </lineage>
</organism>
<keyword evidence="1" id="KW-1133">Transmembrane helix</keyword>
<accession>A0A9P5ZPD7</accession>
<reference evidence="2" key="1">
    <citation type="submission" date="2020-11" db="EMBL/GenBank/DDBJ databases">
        <authorList>
            <consortium name="DOE Joint Genome Institute"/>
            <person name="Ahrendt S."/>
            <person name="Riley R."/>
            <person name="Andreopoulos W."/>
            <person name="Labutti K."/>
            <person name="Pangilinan J."/>
            <person name="Ruiz-Duenas F.J."/>
            <person name="Barrasa J.M."/>
            <person name="Sanchez-Garcia M."/>
            <person name="Camarero S."/>
            <person name="Miyauchi S."/>
            <person name="Serrano A."/>
            <person name="Linde D."/>
            <person name="Babiker R."/>
            <person name="Drula E."/>
            <person name="Ayuso-Fernandez I."/>
            <person name="Pacheco R."/>
            <person name="Padilla G."/>
            <person name="Ferreira P."/>
            <person name="Barriuso J."/>
            <person name="Kellner H."/>
            <person name="Castanera R."/>
            <person name="Alfaro M."/>
            <person name="Ramirez L."/>
            <person name="Pisabarro A.G."/>
            <person name="Kuo A."/>
            <person name="Tritt A."/>
            <person name="Lipzen A."/>
            <person name="He G."/>
            <person name="Yan M."/>
            <person name="Ng V."/>
            <person name="Cullen D."/>
            <person name="Martin F."/>
            <person name="Rosso M.-N."/>
            <person name="Henrissat B."/>
            <person name="Hibbett D."/>
            <person name="Martinez A.T."/>
            <person name="Grigoriev I.V."/>
        </authorList>
    </citation>
    <scope>NUCLEOTIDE SEQUENCE</scope>
    <source>
        <strain evidence="2">ATCC 90797</strain>
    </source>
</reference>
<dbReference type="AlphaFoldDB" id="A0A9P5ZPD7"/>